<dbReference type="Ensembl" id="ENSPNAT00000052625.1">
    <property type="protein sequence ID" value="ENSPNAP00000041548.1"/>
    <property type="gene ID" value="ENSPNAG00000010728.2"/>
</dbReference>
<dbReference type="InterPro" id="IPR000008">
    <property type="entry name" value="C2_dom"/>
</dbReference>
<dbReference type="PROSITE" id="PS50003">
    <property type="entry name" value="PH_DOMAIN"/>
    <property type="match status" value="1"/>
</dbReference>
<keyword evidence="1" id="KW-0343">GTPase activation</keyword>
<dbReference type="SUPFAM" id="SSF50729">
    <property type="entry name" value="PH domain-like"/>
    <property type="match status" value="1"/>
</dbReference>
<evidence type="ECO:0000256" key="1">
    <source>
        <dbReference type="ARBA" id="ARBA00022468"/>
    </source>
</evidence>
<dbReference type="Pfam" id="PF00616">
    <property type="entry name" value="RasGAP"/>
    <property type="match status" value="2"/>
</dbReference>
<feature type="domain" description="PH" evidence="4">
    <location>
        <begin position="167"/>
        <end position="201"/>
    </location>
</feature>
<feature type="region of interest" description="Disordered" evidence="3">
    <location>
        <begin position="1159"/>
        <end position="1178"/>
    </location>
</feature>
<feature type="region of interest" description="Disordered" evidence="3">
    <location>
        <begin position="961"/>
        <end position="1021"/>
    </location>
</feature>
<feature type="region of interest" description="Disordered" evidence="3">
    <location>
        <begin position="665"/>
        <end position="688"/>
    </location>
</feature>
<dbReference type="FunFam" id="2.60.40.150:FF:000010">
    <property type="entry name" value="Ras GTPase-activating protein nGAP isoform 2"/>
    <property type="match status" value="1"/>
</dbReference>
<evidence type="ECO:0000256" key="2">
    <source>
        <dbReference type="ARBA" id="ARBA00022553"/>
    </source>
</evidence>
<dbReference type="SMART" id="SM00239">
    <property type="entry name" value="C2"/>
    <property type="match status" value="1"/>
</dbReference>
<sequence>FWFSKGSLVKKMIPRTLKAPFVHPLLMSDRRPVSHRTKLLRRTVSVPADTRPHPESEHARARRKSFATVRQRSMETPPTSFLSRRLKSSIKRAKSQPKLDRTGSFRHMILPRFRSADQERTRLMQSFKESHSHESLLSPSSAAEALDLTLDEDAIIKPVHSSILGQEYCFEVTTASGTKCFACRSAAERDKWIENLQRAVKPNKDNSRRVDNVLKLWIIEARDLPPKKRYYCELCLDDMLYARTTSKPRTDTVFWGEHFEFNNLPAIRSLRLHLYKETDKKRRKEKSTYLGLVSIPISSITGRQFVEQWYPVIQPSVLAKGGGVGSGKVINASLRLKSRYQTMSILPMELYKEFAEYVTNNYRTLCAVLEPLLSVKSKEEVACALVHILQSTGKAKDFLSDMALSEVDRFIDREHMIFRENTLATKAIEEYLKLVGHRYLKDTIGEFIRALYESEENCEVDPMRTPPSMLPDHQANLRMCCELALCKIINSHCVFPRELKEVFASWRVRCAERGREDIADRLISSSLFLRFLCPAIMSPSLFNLTQEYPSERTSRTLTLIAKVVQSLASFSKFSGKEEHMTFMNEFLEMEWGSMQQFLYEISNVECGSNAPAFEGYIDLGRELSILHSLLWEVMAQLSKDAILKLGPLPRLLNDISVALRNPQLHRQASHQPPERQLTRPPFSRPSTNDFQSLMMRELNSSIDISRLPSPTAGLTGSGALSHPGMAAFERDHRGNKDVFYVTRPPLARSSPAYCTSSSDITEPDPKVLSVNKSVSMMDLQDSRINSISNLHSVNDMLNSSQGSIAGLGSFGPMGGAPLRVGGRVSAGSGGSSMSGGLRLSHPSGLATDSLSQQQQAAAAAMHVPLSFQNPLFHLASDGPQYHTPPHAPHPENGHVGFGMPAFGHGGFSRSEDLSALRSQNSLVQPSIVHSHSYSDDFTRHNQADYARRQLSLQVQVTSVATPPTTIHPVRQASMAPPAPQRVKPQPSHQLSVSSAANSTPPKARPQSGNLLQSPESSFGARPLPRQQLSHLSNFIIHLLSWLSVYLYACNQGSKSPSTLNPPTPASERTVAWVSNMPHLSADIESLRVDREDLKLKEHSKSMDESRLDRYEEEIHSLKERLMMSHRKLEEYERRLHSQEQQTNKILLQYQSRLDDSERRLRQQQMEKDTQIKDIISRS</sequence>
<evidence type="ECO:0000259" key="4">
    <source>
        <dbReference type="PROSITE" id="PS50003"/>
    </source>
</evidence>
<dbReference type="Gene3D" id="2.30.29.30">
    <property type="entry name" value="Pleckstrin-homology domain (PH domain)/Phosphotyrosine-binding domain (PTB)"/>
    <property type="match status" value="1"/>
</dbReference>
<name>A0AAR2IPC6_PYGNA</name>
<dbReference type="CDD" id="cd05136">
    <property type="entry name" value="RasGAP_DAB2IP"/>
    <property type="match status" value="1"/>
</dbReference>
<dbReference type="GeneTree" id="ENSGT00940000158438"/>
<evidence type="ECO:0000256" key="3">
    <source>
        <dbReference type="SAM" id="MobiDB-lite"/>
    </source>
</evidence>
<keyword evidence="2" id="KW-0597">Phosphoprotein</keyword>
<dbReference type="InterPro" id="IPR021887">
    <property type="entry name" value="DAB2P_C"/>
</dbReference>
<dbReference type="InterPro" id="IPR001849">
    <property type="entry name" value="PH_domain"/>
</dbReference>
<accession>A0AAR2IPC6</accession>
<dbReference type="PROSITE" id="PS50004">
    <property type="entry name" value="C2"/>
    <property type="match status" value="1"/>
</dbReference>
<feature type="compositionally biased region" description="Polar residues" evidence="3">
    <location>
        <begin position="986"/>
        <end position="1016"/>
    </location>
</feature>
<dbReference type="InterPro" id="IPR011993">
    <property type="entry name" value="PH-like_dom_sf"/>
</dbReference>
<protein>
    <recommendedName>
        <fullName evidence="9">Synaptic Ras GTPase activating protein 1b</fullName>
    </recommendedName>
</protein>
<reference evidence="7" key="2">
    <citation type="submission" date="2025-08" db="UniProtKB">
        <authorList>
            <consortium name="Ensembl"/>
        </authorList>
    </citation>
    <scope>IDENTIFICATION</scope>
</reference>
<dbReference type="SUPFAM" id="SSF49562">
    <property type="entry name" value="C2 domain (Calcium/lipid-binding domain, CaLB)"/>
    <property type="match status" value="1"/>
</dbReference>
<dbReference type="Pfam" id="PF12004">
    <property type="entry name" value="DAB2P_C"/>
    <property type="match status" value="1"/>
</dbReference>
<evidence type="ECO:0000259" key="6">
    <source>
        <dbReference type="PROSITE" id="PS50018"/>
    </source>
</evidence>
<reference evidence="7" key="3">
    <citation type="submission" date="2025-09" db="UniProtKB">
        <authorList>
            <consortium name="Ensembl"/>
        </authorList>
    </citation>
    <scope>IDENTIFICATION</scope>
</reference>
<dbReference type="Gene3D" id="1.10.506.10">
    <property type="entry name" value="GTPase Activation - p120gap, domain 1"/>
    <property type="match status" value="2"/>
</dbReference>
<feature type="domain" description="C2" evidence="5">
    <location>
        <begin position="192"/>
        <end position="310"/>
    </location>
</feature>
<proteinExistence type="predicted"/>
<dbReference type="InterPro" id="IPR023152">
    <property type="entry name" value="RasGAP_CS"/>
</dbReference>
<feature type="region of interest" description="Disordered" evidence="3">
    <location>
        <begin position="47"/>
        <end position="85"/>
    </location>
</feature>
<feature type="region of interest" description="Disordered" evidence="3">
    <location>
        <begin position="877"/>
        <end position="903"/>
    </location>
</feature>
<evidence type="ECO:0000313" key="7">
    <source>
        <dbReference type="Ensembl" id="ENSPNAP00000041548.1"/>
    </source>
</evidence>
<dbReference type="InterPro" id="IPR035892">
    <property type="entry name" value="C2_domain_sf"/>
</dbReference>
<organism evidence="7 8">
    <name type="scientific">Pygocentrus nattereri</name>
    <name type="common">Red-bellied piranha</name>
    <dbReference type="NCBI Taxonomy" id="42514"/>
    <lineage>
        <taxon>Eukaryota</taxon>
        <taxon>Metazoa</taxon>
        <taxon>Chordata</taxon>
        <taxon>Craniata</taxon>
        <taxon>Vertebrata</taxon>
        <taxon>Euteleostomi</taxon>
        <taxon>Actinopterygii</taxon>
        <taxon>Neopterygii</taxon>
        <taxon>Teleostei</taxon>
        <taxon>Ostariophysi</taxon>
        <taxon>Characiformes</taxon>
        <taxon>Characoidei</taxon>
        <taxon>Pygocentrus</taxon>
    </lineage>
</organism>
<dbReference type="PANTHER" id="PTHR10194">
    <property type="entry name" value="RAS GTPASE-ACTIVATING PROTEINS"/>
    <property type="match status" value="1"/>
</dbReference>
<reference evidence="7 8" key="1">
    <citation type="submission" date="2020-10" db="EMBL/GenBank/DDBJ databases">
        <title>Pygocentrus nattereri (red-bellied piranha) genome, fPygNat1, primary haplotype.</title>
        <authorList>
            <person name="Myers G."/>
            <person name="Meyer A."/>
            <person name="Karagic N."/>
            <person name="Pippel M."/>
            <person name="Winkler S."/>
            <person name="Tracey A."/>
            <person name="Wood J."/>
            <person name="Formenti G."/>
            <person name="Howe K."/>
            <person name="Fedrigo O."/>
            <person name="Jarvis E.D."/>
        </authorList>
    </citation>
    <scope>NUCLEOTIDE SEQUENCE [LARGE SCALE GENOMIC DNA]</scope>
</reference>
<dbReference type="PANTHER" id="PTHR10194:SF145">
    <property type="entry name" value="RAS_RAP GTPASE-ACTIVATING PROTEIN SYNGAP ISOFORM X1"/>
    <property type="match status" value="1"/>
</dbReference>
<feature type="region of interest" description="Disordered" evidence="3">
    <location>
        <begin position="826"/>
        <end position="853"/>
    </location>
</feature>
<dbReference type="InterPro" id="IPR001936">
    <property type="entry name" value="RasGAP_dom"/>
</dbReference>
<dbReference type="InterPro" id="IPR039360">
    <property type="entry name" value="Ras_GTPase"/>
</dbReference>
<dbReference type="GO" id="GO:0005096">
    <property type="term" value="F:GTPase activator activity"/>
    <property type="evidence" value="ECO:0007669"/>
    <property type="project" value="UniProtKB-KW"/>
</dbReference>
<feature type="domain" description="Ras-GAP" evidence="6">
    <location>
        <begin position="377"/>
        <end position="569"/>
    </location>
</feature>
<dbReference type="AlphaFoldDB" id="A0AAR2IPC6"/>
<keyword evidence="8" id="KW-1185">Reference proteome</keyword>
<evidence type="ECO:0008006" key="9">
    <source>
        <dbReference type="Google" id="ProtNLM"/>
    </source>
</evidence>
<evidence type="ECO:0000259" key="5">
    <source>
        <dbReference type="PROSITE" id="PS50004"/>
    </source>
</evidence>
<dbReference type="Proteomes" id="UP001501920">
    <property type="component" value="Chromosome 11"/>
</dbReference>
<dbReference type="PROSITE" id="PS00509">
    <property type="entry name" value="RAS_GTPASE_ACTIV_1"/>
    <property type="match status" value="1"/>
</dbReference>
<dbReference type="Pfam" id="PF25321">
    <property type="entry name" value="PH_RASGAP"/>
    <property type="match status" value="1"/>
</dbReference>
<evidence type="ECO:0000313" key="8">
    <source>
        <dbReference type="Proteomes" id="UP001501920"/>
    </source>
</evidence>
<dbReference type="PROSITE" id="PS50018">
    <property type="entry name" value="RAS_GTPASE_ACTIV_2"/>
    <property type="match status" value="1"/>
</dbReference>
<dbReference type="InterPro" id="IPR057606">
    <property type="entry name" value="SynGAP1-like_PH"/>
</dbReference>
<dbReference type="FunFam" id="1.10.506.10:FF:000001">
    <property type="entry name" value="Ras GTPase-activating protein nGAP isoform 2"/>
    <property type="match status" value="1"/>
</dbReference>
<dbReference type="Pfam" id="PF00168">
    <property type="entry name" value="C2"/>
    <property type="match status" value="1"/>
</dbReference>
<feature type="compositionally biased region" description="Basic and acidic residues" evidence="3">
    <location>
        <begin position="50"/>
        <end position="59"/>
    </location>
</feature>
<dbReference type="Gene3D" id="2.60.40.150">
    <property type="entry name" value="C2 domain"/>
    <property type="match status" value="1"/>
</dbReference>
<dbReference type="SMART" id="SM00323">
    <property type="entry name" value="RasGAP"/>
    <property type="match status" value="1"/>
</dbReference>
<dbReference type="InterPro" id="IPR008936">
    <property type="entry name" value="Rho_GTPase_activation_prot"/>
</dbReference>
<feature type="compositionally biased region" description="Polar residues" evidence="3">
    <location>
        <begin position="68"/>
        <end position="82"/>
    </location>
</feature>
<dbReference type="CDD" id="cd04013">
    <property type="entry name" value="C2_SynGAP_like"/>
    <property type="match status" value="1"/>
</dbReference>
<dbReference type="SUPFAM" id="SSF48350">
    <property type="entry name" value="GTPase activation domain, GAP"/>
    <property type="match status" value="1"/>
</dbReference>